<name>A0A2G8SJW5_9APHY</name>
<evidence type="ECO:0000313" key="2">
    <source>
        <dbReference type="EMBL" id="PIL34054.1"/>
    </source>
</evidence>
<reference evidence="2 3" key="1">
    <citation type="journal article" date="2015" name="Sci. Rep.">
        <title>Chromosome-level genome map provides insights into diverse defense mechanisms in the medicinal fungus Ganoderma sinense.</title>
        <authorList>
            <person name="Zhu Y."/>
            <person name="Xu J."/>
            <person name="Sun C."/>
            <person name="Zhou S."/>
            <person name="Xu H."/>
            <person name="Nelson D.R."/>
            <person name="Qian J."/>
            <person name="Song J."/>
            <person name="Luo H."/>
            <person name="Xiang L."/>
            <person name="Li Y."/>
            <person name="Xu Z."/>
            <person name="Ji A."/>
            <person name="Wang L."/>
            <person name="Lu S."/>
            <person name="Hayward A."/>
            <person name="Sun W."/>
            <person name="Li X."/>
            <person name="Schwartz D.C."/>
            <person name="Wang Y."/>
            <person name="Chen S."/>
        </authorList>
    </citation>
    <scope>NUCLEOTIDE SEQUENCE [LARGE SCALE GENOMIC DNA]</scope>
    <source>
        <strain evidence="2 3">ZZ0214-1</strain>
    </source>
</reference>
<proteinExistence type="predicted"/>
<accession>A0A2G8SJW5</accession>
<gene>
    <name evidence="2" type="ORF">GSI_03763</name>
</gene>
<evidence type="ECO:0000256" key="1">
    <source>
        <dbReference type="SAM" id="MobiDB-lite"/>
    </source>
</evidence>
<evidence type="ECO:0000313" key="3">
    <source>
        <dbReference type="Proteomes" id="UP000230002"/>
    </source>
</evidence>
<dbReference type="Proteomes" id="UP000230002">
    <property type="component" value="Unassembled WGS sequence"/>
</dbReference>
<sequence length="365" mass="40034">MAPAQAWSDIHPSKSLQLVLPDPPAFWSSHHWNQKLPPSWQQSYYIHEDTAPPYSPMDTDDWVSEPDVDEEPPQMLMVETATRVHCSQLTCLHLGLFPDNIRTRITTLLKELPRLTNLVVVADRNPSSPASLPAIQVYDEGEEPDDTDALDPPDILHDVCTALQSVQYGWRHQDAPLLCPELAHLGIIFPDGQEAPSTVSLHALGSMMLFRLREGSPLETLTVEAVAAAASNSAAEEDAEGGSAGVEAEALHCYRSDIHIPPSTLGWSLDDIGELDDAPRAVVGVEDTIHNLVGSYLVERLRTPPEPWFRFAGPDSESPDCHEDGDGDGEDDAVPRSRVFPPGVETAVYRFVYPPSVGFAWSGRS</sequence>
<keyword evidence="3" id="KW-1185">Reference proteome</keyword>
<dbReference type="EMBL" id="AYKW01000006">
    <property type="protein sequence ID" value="PIL34054.1"/>
    <property type="molecule type" value="Genomic_DNA"/>
</dbReference>
<feature type="region of interest" description="Disordered" evidence="1">
    <location>
        <begin position="310"/>
        <end position="339"/>
    </location>
</feature>
<organism evidence="2 3">
    <name type="scientific">Ganoderma sinense ZZ0214-1</name>
    <dbReference type="NCBI Taxonomy" id="1077348"/>
    <lineage>
        <taxon>Eukaryota</taxon>
        <taxon>Fungi</taxon>
        <taxon>Dikarya</taxon>
        <taxon>Basidiomycota</taxon>
        <taxon>Agaricomycotina</taxon>
        <taxon>Agaricomycetes</taxon>
        <taxon>Polyporales</taxon>
        <taxon>Polyporaceae</taxon>
        <taxon>Ganoderma</taxon>
    </lineage>
</organism>
<dbReference type="AlphaFoldDB" id="A0A2G8SJW5"/>
<comment type="caution">
    <text evidence="2">The sequence shown here is derived from an EMBL/GenBank/DDBJ whole genome shotgun (WGS) entry which is preliminary data.</text>
</comment>
<protein>
    <submittedName>
        <fullName evidence="2">Uncharacterized protein</fullName>
    </submittedName>
</protein>